<accession>A0A1U8AZQ4</accession>
<dbReference type="AlphaFoldDB" id="A0A1U8AZQ4"/>
<dbReference type="GeneID" id="104608090"/>
<dbReference type="InterPro" id="IPR023214">
    <property type="entry name" value="HAD_sf"/>
</dbReference>
<dbReference type="Gene3D" id="3.40.50.1000">
    <property type="entry name" value="HAD superfamily/HAD-like"/>
    <property type="match status" value="1"/>
</dbReference>
<reference evidence="2" key="1">
    <citation type="submission" date="2025-08" db="UniProtKB">
        <authorList>
            <consortium name="RefSeq"/>
        </authorList>
    </citation>
    <scope>IDENTIFICATION</scope>
</reference>
<proteinExistence type="predicted"/>
<dbReference type="Gene3D" id="1.10.150.240">
    <property type="entry name" value="Putative phosphatase, domain 2"/>
    <property type="match status" value="1"/>
</dbReference>
<gene>
    <name evidence="2" type="primary">LOC104608090</name>
</gene>
<dbReference type="RefSeq" id="XP_010272268.1">
    <property type="nucleotide sequence ID" value="XM_010273966.2"/>
</dbReference>
<organism evidence="1 2">
    <name type="scientific">Nelumbo nucifera</name>
    <name type="common">Sacred lotus</name>
    <dbReference type="NCBI Taxonomy" id="4432"/>
    <lineage>
        <taxon>Eukaryota</taxon>
        <taxon>Viridiplantae</taxon>
        <taxon>Streptophyta</taxon>
        <taxon>Embryophyta</taxon>
        <taxon>Tracheophyta</taxon>
        <taxon>Spermatophyta</taxon>
        <taxon>Magnoliopsida</taxon>
        <taxon>Proteales</taxon>
        <taxon>Nelumbonaceae</taxon>
        <taxon>Nelumbo</taxon>
    </lineage>
</organism>
<name>A0A1U8AZQ4_NELNU</name>
<dbReference type="GO" id="GO:0016787">
    <property type="term" value="F:hydrolase activity"/>
    <property type="evidence" value="ECO:0007669"/>
    <property type="project" value="InterPro"/>
</dbReference>
<dbReference type="PANTHER" id="PTHR42896">
    <property type="entry name" value="XYLULOSE-1,5-BISPHOSPHATE (XUBP) PHOSPHATASE"/>
    <property type="match status" value="1"/>
</dbReference>
<evidence type="ECO:0000313" key="2">
    <source>
        <dbReference type="RefSeq" id="XP_010272268.1"/>
    </source>
</evidence>
<dbReference type="InterPro" id="IPR044999">
    <property type="entry name" value="CbbY-like"/>
</dbReference>
<dbReference type="FunCoup" id="A0A1U8AZQ4">
    <property type="interactions" value="1292"/>
</dbReference>
<sequence length="363" mass="39988">METASCSLLYTLRVSTNEISRRAFLHSIPSVSHASVRNSRFHGRNLQFSRCIASNSVSCPRDDTPSKELAVLLEVEGVLMDVYRSCNRQAFNAAFRKLGLDCANWTQPIYLDLLRKAGGNEERMLVLFFNRIGWPTSLPTNEKETFMKSVIREKRNALGEVVMEKTSPLRPGVENFIDDALNEGIPVVILTTYSENGDKISRSIIEKLGDERISNIKIIGKEEVERSLYGQLVFGKGVSSSLDEQLAKEARKAASAEKLRIAEEVASMLKLRVEIGTGTPESLQNIVASLRAGAEYAKVPVQNCVLIAGSHSGVVGAKQIGMPYVILRSSSTSRAEFPSASSVMDGFGGADLTISKLRQKRWL</sequence>
<dbReference type="SUPFAM" id="SSF56784">
    <property type="entry name" value="HAD-like"/>
    <property type="match status" value="1"/>
</dbReference>
<dbReference type="PANTHER" id="PTHR42896:SF3">
    <property type="entry name" value="PROTEIN, PUTATIVE, EXPRESSED-RELATED"/>
    <property type="match status" value="1"/>
</dbReference>
<evidence type="ECO:0000313" key="1">
    <source>
        <dbReference type="Proteomes" id="UP000189703"/>
    </source>
</evidence>
<dbReference type="InterPro" id="IPR036412">
    <property type="entry name" value="HAD-like_sf"/>
</dbReference>
<dbReference type="OrthoDB" id="545219at2759"/>
<dbReference type="InterPro" id="IPR023198">
    <property type="entry name" value="PGP-like_dom2"/>
</dbReference>
<dbReference type="eggNOG" id="ENOG502QS8V">
    <property type="taxonomic scope" value="Eukaryota"/>
</dbReference>
<dbReference type="Proteomes" id="UP000189703">
    <property type="component" value="Unplaced"/>
</dbReference>
<dbReference type="OMA" id="DCANWSE"/>
<keyword evidence="1" id="KW-1185">Reference proteome</keyword>
<dbReference type="KEGG" id="nnu:104608090"/>
<protein>
    <submittedName>
        <fullName evidence="2">Haloacid dehalogenase-like hydrolase domain-containing protein At3g48420 isoform X1</fullName>
    </submittedName>
</protein>